<feature type="region of interest" description="Disordered" evidence="2">
    <location>
        <begin position="311"/>
        <end position="369"/>
    </location>
</feature>
<evidence type="ECO:0000256" key="2">
    <source>
        <dbReference type="SAM" id="MobiDB-lite"/>
    </source>
</evidence>
<evidence type="ECO:0000313" key="4">
    <source>
        <dbReference type="EMBL" id="QGN14816.1"/>
    </source>
</evidence>
<sequence length="496" mass="58259">MVVKRVYVGFVNENQDECFSELFKRFNRYGKINGDAKSFERHGSFGYISMEFENDSQFDKLKASFNRVKFKGNTLRVAEAKPDWKVRWELEKKDEERDNKKRKQMLKQEWEHYKKIENINMSWVDRKEVISGRLRTSARPPHKLRNITFRVNVNGKLKTYKCYKTKLWGYEKHKNLRDLVYKFTNNYWRSGTDHIVDKLDYSRTKSVSFRNKAGDTLTVSESTTSNDSEGDNVNENEKENTNMVLASLLTSFDFEKPIAVEEEADNEEFGGAEYEDTAIYKESNFKPQVSASALEELKRVKEGEFAKAHNHVKTFDENEDEEENEEENEVTIPHQDNNDNQGDESSEEFIPTFGSTNNNNDAKAESSTNNTEVLRDLFNPSEPTSFKLIEESDEDIDHNKDLKEDEIAEFIPEVSAPQKSNNPLFFVHKDSPFLVGQTRLAKIKPPVTLDERLLNWEENFWDNRSSWTKEMKQRRRDVIRLNKRRQDKHRGNTLLI</sequence>
<dbReference type="Gene3D" id="3.30.70.330">
    <property type="match status" value="1"/>
</dbReference>
<accession>A0ABX6ERE7</accession>
<organism evidence="4 5">
    <name type="scientific">Kluyveromyces marxianus</name>
    <name type="common">Yeast</name>
    <name type="synonym">Candida kefyr</name>
    <dbReference type="NCBI Taxonomy" id="4911"/>
    <lineage>
        <taxon>Eukaryota</taxon>
        <taxon>Fungi</taxon>
        <taxon>Dikarya</taxon>
        <taxon>Ascomycota</taxon>
        <taxon>Saccharomycotina</taxon>
        <taxon>Saccharomycetes</taxon>
        <taxon>Saccharomycetales</taxon>
        <taxon>Saccharomycetaceae</taxon>
        <taxon>Kluyveromyces</taxon>
    </lineage>
</organism>
<gene>
    <name evidence="4" type="primary">NOP8</name>
    <name evidence="4" type="ORF">FIM1_1487</name>
</gene>
<evidence type="ECO:0000256" key="1">
    <source>
        <dbReference type="PROSITE-ProRule" id="PRU00176"/>
    </source>
</evidence>
<evidence type="ECO:0000313" key="5">
    <source>
        <dbReference type="Proteomes" id="UP000422736"/>
    </source>
</evidence>
<keyword evidence="5" id="KW-1185">Reference proteome</keyword>
<reference evidence="4 5" key="2">
    <citation type="submission" date="2019-11" db="EMBL/GenBank/DDBJ databases">
        <authorList>
            <person name="Lu H."/>
        </authorList>
    </citation>
    <scope>NUCLEOTIDE SEQUENCE [LARGE SCALE GENOMIC DNA]</scope>
    <source>
        <strain evidence="4 5">FIM1</strain>
    </source>
</reference>
<feature type="compositionally biased region" description="Polar residues" evidence="2">
    <location>
        <begin position="353"/>
        <end position="369"/>
    </location>
</feature>
<feature type="compositionally biased region" description="Polar residues" evidence="2">
    <location>
        <begin position="217"/>
        <end position="227"/>
    </location>
</feature>
<evidence type="ECO:0000259" key="3">
    <source>
        <dbReference type="PROSITE" id="PS50102"/>
    </source>
</evidence>
<feature type="compositionally biased region" description="Acidic residues" evidence="2">
    <location>
        <begin position="317"/>
        <end position="329"/>
    </location>
</feature>
<keyword evidence="1" id="KW-0694">RNA-binding</keyword>
<reference evidence="4 5" key="1">
    <citation type="submission" date="2016-03" db="EMBL/GenBank/DDBJ databases">
        <title>How can Kluyveromyces marxianus grow so fast - potential evolutionary course in Saccharomyces Complex revealed by comparative genomics.</title>
        <authorList>
            <person name="Mo W."/>
            <person name="Lu W."/>
            <person name="Yang X."/>
            <person name="Qi J."/>
            <person name="Lv H."/>
        </authorList>
    </citation>
    <scope>NUCLEOTIDE SEQUENCE [LARGE SCALE GENOMIC DNA]</scope>
    <source>
        <strain evidence="4 5">FIM1</strain>
    </source>
</reference>
<dbReference type="InterPro" id="IPR000504">
    <property type="entry name" value="RRM_dom"/>
</dbReference>
<dbReference type="SUPFAM" id="SSF54928">
    <property type="entry name" value="RNA-binding domain, RBD"/>
    <property type="match status" value="1"/>
</dbReference>
<dbReference type="Proteomes" id="UP000422736">
    <property type="component" value="Chromosome 2"/>
</dbReference>
<dbReference type="EMBL" id="CP015055">
    <property type="protein sequence ID" value="QGN14816.1"/>
    <property type="molecule type" value="Genomic_DNA"/>
</dbReference>
<protein>
    <submittedName>
        <fullName evidence="4">60S ribosome subunit biogenesis protein NOP8</fullName>
    </submittedName>
</protein>
<proteinExistence type="predicted"/>
<feature type="region of interest" description="Disordered" evidence="2">
    <location>
        <begin position="216"/>
        <end position="238"/>
    </location>
</feature>
<dbReference type="InterPro" id="IPR035979">
    <property type="entry name" value="RBD_domain_sf"/>
</dbReference>
<name>A0ABX6ERE7_KLUMA</name>
<dbReference type="InterPro" id="IPR012677">
    <property type="entry name" value="Nucleotide-bd_a/b_plait_sf"/>
</dbReference>
<feature type="domain" description="RRM" evidence="3">
    <location>
        <begin position="4"/>
        <end position="82"/>
    </location>
</feature>
<dbReference type="PROSITE" id="PS50102">
    <property type="entry name" value="RRM"/>
    <property type="match status" value="1"/>
</dbReference>